<feature type="signal peptide" evidence="2">
    <location>
        <begin position="1"/>
        <end position="25"/>
    </location>
</feature>
<accession>A0A9P9RCP4</accession>
<keyword evidence="4" id="KW-1185">Reference proteome</keyword>
<evidence type="ECO:0000256" key="2">
    <source>
        <dbReference type="SAM" id="SignalP"/>
    </source>
</evidence>
<feature type="compositionally biased region" description="Low complexity" evidence="1">
    <location>
        <begin position="209"/>
        <end position="228"/>
    </location>
</feature>
<dbReference type="AlphaFoldDB" id="A0A9P9RCP4"/>
<dbReference type="EMBL" id="JAGTJS010000003">
    <property type="protein sequence ID" value="KAH7273235.1"/>
    <property type="molecule type" value="Genomic_DNA"/>
</dbReference>
<evidence type="ECO:0000256" key="1">
    <source>
        <dbReference type="SAM" id="MobiDB-lite"/>
    </source>
</evidence>
<organism evidence="3 4">
    <name type="scientific">Fusarium solani</name>
    <name type="common">Filamentous fungus</name>
    <dbReference type="NCBI Taxonomy" id="169388"/>
    <lineage>
        <taxon>Eukaryota</taxon>
        <taxon>Fungi</taxon>
        <taxon>Dikarya</taxon>
        <taxon>Ascomycota</taxon>
        <taxon>Pezizomycotina</taxon>
        <taxon>Sordariomycetes</taxon>
        <taxon>Hypocreomycetidae</taxon>
        <taxon>Hypocreales</taxon>
        <taxon>Nectriaceae</taxon>
        <taxon>Fusarium</taxon>
        <taxon>Fusarium solani species complex</taxon>
    </lineage>
</organism>
<reference evidence="3" key="1">
    <citation type="journal article" date="2021" name="Nat. Commun.">
        <title>Genetic determinants of endophytism in the Arabidopsis root mycobiome.</title>
        <authorList>
            <person name="Mesny F."/>
            <person name="Miyauchi S."/>
            <person name="Thiergart T."/>
            <person name="Pickel B."/>
            <person name="Atanasova L."/>
            <person name="Karlsson M."/>
            <person name="Huettel B."/>
            <person name="Barry K.W."/>
            <person name="Haridas S."/>
            <person name="Chen C."/>
            <person name="Bauer D."/>
            <person name="Andreopoulos W."/>
            <person name="Pangilinan J."/>
            <person name="LaButti K."/>
            <person name="Riley R."/>
            <person name="Lipzen A."/>
            <person name="Clum A."/>
            <person name="Drula E."/>
            <person name="Henrissat B."/>
            <person name="Kohler A."/>
            <person name="Grigoriev I.V."/>
            <person name="Martin F.M."/>
            <person name="Hacquard S."/>
        </authorList>
    </citation>
    <scope>NUCLEOTIDE SEQUENCE</scope>
    <source>
        <strain evidence="3">FSSC 5 MPI-SDFR-AT-0091</strain>
    </source>
</reference>
<evidence type="ECO:0000313" key="3">
    <source>
        <dbReference type="EMBL" id="KAH7273235.1"/>
    </source>
</evidence>
<name>A0A9P9RCP4_FUSSL</name>
<proteinExistence type="predicted"/>
<feature type="region of interest" description="Disordered" evidence="1">
    <location>
        <begin position="174"/>
        <end position="243"/>
    </location>
</feature>
<protein>
    <submittedName>
        <fullName evidence="3">Uncharacterized protein</fullName>
    </submittedName>
</protein>
<feature type="compositionally biased region" description="Pro residues" evidence="1">
    <location>
        <begin position="178"/>
        <end position="187"/>
    </location>
</feature>
<dbReference type="Proteomes" id="UP000736672">
    <property type="component" value="Unassembled WGS sequence"/>
</dbReference>
<sequence>MLSNQFLQLALLAAVGLQKLVLAGADPSPVYGNIGQQALYQQPAVANTTEEIEQLMEECDESITACAATAKNKVISTYTSTIYTTNIHVHEEVTTISTSTRTYTEVEVSTETTTTEGQCRETEFVQAPIPQIVTVDVNTTTTREYVHITSTTTKVLSVVKYKQTAQCIVRKKSTGLAPFPPSAPTANPPGYGSNPSQPHSNEPTSRQVPPASSPSGFASDSSQPARSEPPSHPSSGRGGGRPSCEMSFKSWQLLVKLKKQCRHRSTVTISSYGLVQFSESVTIPQFSWRRMAFLKSIVLGAAQTVSANLVGLWSRPALKNEALPNLGFVLTW</sequence>
<evidence type="ECO:0000313" key="4">
    <source>
        <dbReference type="Proteomes" id="UP000736672"/>
    </source>
</evidence>
<gene>
    <name evidence="3" type="ORF">B0J15DRAFT_460945</name>
</gene>
<dbReference type="OrthoDB" id="5105328at2759"/>
<keyword evidence="2" id="KW-0732">Signal</keyword>
<comment type="caution">
    <text evidence="3">The sequence shown here is derived from an EMBL/GenBank/DDBJ whole genome shotgun (WGS) entry which is preliminary data.</text>
</comment>
<feature type="compositionally biased region" description="Polar residues" evidence="1">
    <location>
        <begin position="193"/>
        <end position="207"/>
    </location>
</feature>
<feature type="chain" id="PRO_5040495396" evidence="2">
    <location>
        <begin position="26"/>
        <end position="332"/>
    </location>
</feature>